<evidence type="ECO:0000256" key="1">
    <source>
        <dbReference type="SAM" id="Phobius"/>
    </source>
</evidence>
<gene>
    <name evidence="2" type="ORF">SAMN04487850_2007</name>
</gene>
<keyword evidence="3" id="KW-1185">Reference proteome</keyword>
<name>A0A1I0PWP1_9BACT</name>
<evidence type="ECO:0008006" key="4">
    <source>
        <dbReference type="Google" id="ProtNLM"/>
    </source>
</evidence>
<proteinExistence type="predicted"/>
<reference evidence="2 3" key="1">
    <citation type="submission" date="2016-10" db="EMBL/GenBank/DDBJ databases">
        <authorList>
            <person name="de Groot N.N."/>
        </authorList>
    </citation>
    <scope>NUCLEOTIDE SEQUENCE [LARGE SCALE GENOMIC DNA]</scope>
    <source>
        <strain evidence="2 3">TC2-24</strain>
    </source>
</reference>
<dbReference type="RefSeq" id="WP_091916301.1">
    <property type="nucleotide sequence ID" value="NZ_FOIQ01000005.1"/>
</dbReference>
<evidence type="ECO:0000313" key="2">
    <source>
        <dbReference type="EMBL" id="SEW18901.1"/>
    </source>
</evidence>
<dbReference type="EMBL" id="FOIQ01000005">
    <property type="protein sequence ID" value="SEW18901.1"/>
    <property type="molecule type" value="Genomic_DNA"/>
</dbReference>
<keyword evidence="1" id="KW-0812">Transmembrane</keyword>
<feature type="transmembrane region" description="Helical" evidence="1">
    <location>
        <begin position="40"/>
        <end position="69"/>
    </location>
</feature>
<keyword evidence="1" id="KW-0472">Membrane</keyword>
<protein>
    <recommendedName>
        <fullName evidence="4">Holin-X, holin superfamily III</fullName>
    </recommendedName>
</protein>
<feature type="transmembrane region" description="Helical" evidence="1">
    <location>
        <begin position="75"/>
        <end position="96"/>
    </location>
</feature>
<accession>A0A1I0PWP1</accession>
<dbReference type="Proteomes" id="UP000199373">
    <property type="component" value="Unassembled WGS sequence"/>
</dbReference>
<sequence>MLSSDKNVESIAQLIEVLKHYLGLQTEYVKLDVIDKVVRLLTVAALAIVFFLIIVAVLMYFSFALVSWISTSIGMAKAFLIVGGLHLLLLILFLVFRKSWIEKPLVRFLAGLLISK</sequence>
<keyword evidence="1" id="KW-1133">Transmembrane helix</keyword>
<dbReference type="AlphaFoldDB" id="A0A1I0PWP1"/>
<evidence type="ECO:0000313" key="3">
    <source>
        <dbReference type="Proteomes" id="UP000199373"/>
    </source>
</evidence>
<organism evidence="2 3">
    <name type="scientific">Prevotella aff. ruminicola Tc2-24</name>
    <dbReference type="NCBI Taxonomy" id="81582"/>
    <lineage>
        <taxon>Bacteria</taxon>
        <taxon>Pseudomonadati</taxon>
        <taxon>Bacteroidota</taxon>
        <taxon>Bacteroidia</taxon>
        <taxon>Bacteroidales</taxon>
        <taxon>Prevotellaceae</taxon>
        <taxon>Prevotella</taxon>
    </lineage>
</organism>